<gene>
    <name evidence="1" type="ORF">CLIB1444_07S03466</name>
</gene>
<reference evidence="1" key="1">
    <citation type="submission" date="2022-06" db="EMBL/GenBank/DDBJ databases">
        <authorList>
            <person name="Legras J.-L."/>
            <person name="Devillers H."/>
            <person name="Grondin C."/>
        </authorList>
    </citation>
    <scope>NUCLEOTIDE SEQUENCE</scope>
    <source>
        <strain evidence="1">CLIB 1444</strain>
    </source>
</reference>
<comment type="caution">
    <text evidence="1">The sequence shown here is derived from an EMBL/GenBank/DDBJ whole genome shotgun (WGS) entry which is preliminary data.</text>
</comment>
<sequence>MVAEPVSATIDTLRYIYDGASKYVYDSTEKVKDLNVYQYNPFKSSEPQIVSEKTSLLKVIKCHKTRLTVFSVGVGLGLAGLWIYSRKPKRTKPRRRVPKLENGARQDIILIVGSPTEPMTRLIALDFERRGFIVYLTILDNKDLKYTESNPITDDINYLNLTNSESFEYQLSKFHNLLEIPVVPFPGAQAHNLKLVGVVFAPSLYFPIGPIENISIASWNKLMEKLSTYFKLVSSGLINLLRSQKAKTIVITPTITSSLNLPFHGPEAIFQNTLQSLFTTLTREVTSHGLSITQIKLGNISVSSSNSTLKTSSIINSEVQSWSEDIKSLYKMNFTKSQFRINPIKSTGRGANLRDLYHVIFDLVYSKRSINPPIVYCGTGARAYDWLASILPSSFISWILF</sequence>
<name>A0ACA9YB31_9ASCO</name>
<evidence type="ECO:0000313" key="1">
    <source>
        <dbReference type="EMBL" id="CAH6721834.1"/>
    </source>
</evidence>
<keyword evidence="2" id="KW-1185">Reference proteome</keyword>
<organism evidence="1 2">
    <name type="scientific">[Candida] jaroonii</name>
    <dbReference type="NCBI Taxonomy" id="467808"/>
    <lineage>
        <taxon>Eukaryota</taxon>
        <taxon>Fungi</taxon>
        <taxon>Dikarya</taxon>
        <taxon>Ascomycota</taxon>
        <taxon>Saccharomycotina</taxon>
        <taxon>Pichiomycetes</taxon>
        <taxon>Debaryomycetaceae</taxon>
        <taxon>Yamadazyma</taxon>
    </lineage>
</organism>
<accession>A0ACA9YB31</accession>
<protein>
    <submittedName>
        <fullName evidence="1">Uncharacterized protein</fullName>
    </submittedName>
</protein>
<dbReference type="Proteomes" id="UP001152531">
    <property type="component" value="Unassembled WGS sequence"/>
</dbReference>
<proteinExistence type="predicted"/>
<evidence type="ECO:0000313" key="2">
    <source>
        <dbReference type="Proteomes" id="UP001152531"/>
    </source>
</evidence>
<dbReference type="EMBL" id="CALSDN010000007">
    <property type="protein sequence ID" value="CAH6721834.1"/>
    <property type="molecule type" value="Genomic_DNA"/>
</dbReference>